<feature type="compositionally biased region" description="Low complexity" evidence="1">
    <location>
        <begin position="793"/>
        <end position="837"/>
    </location>
</feature>
<keyword evidence="4" id="KW-1185">Reference proteome</keyword>
<feature type="compositionally biased region" description="Basic and acidic residues" evidence="1">
    <location>
        <begin position="1"/>
        <end position="17"/>
    </location>
</feature>
<feature type="compositionally biased region" description="Polar residues" evidence="1">
    <location>
        <begin position="1102"/>
        <end position="1112"/>
    </location>
</feature>
<reference evidence="3 4" key="1">
    <citation type="submission" date="2014-04" db="EMBL/GenBank/DDBJ databases">
        <authorList>
            <consortium name="DOE Joint Genome Institute"/>
            <person name="Kuo A."/>
            <person name="Gay G."/>
            <person name="Dore J."/>
            <person name="Kohler A."/>
            <person name="Nagy L.G."/>
            <person name="Floudas D."/>
            <person name="Copeland A."/>
            <person name="Barry K.W."/>
            <person name="Cichocki N."/>
            <person name="Veneault-Fourrey C."/>
            <person name="LaButti K."/>
            <person name="Lindquist E.A."/>
            <person name="Lipzen A."/>
            <person name="Lundell T."/>
            <person name="Morin E."/>
            <person name="Murat C."/>
            <person name="Sun H."/>
            <person name="Tunlid A."/>
            <person name="Henrissat B."/>
            <person name="Grigoriev I.V."/>
            <person name="Hibbett D.S."/>
            <person name="Martin F."/>
            <person name="Nordberg H.P."/>
            <person name="Cantor M.N."/>
            <person name="Hua S.X."/>
        </authorList>
    </citation>
    <scope>NUCLEOTIDE SEQUENCE [LARGE SCALE GENOMIC DNA]</scope>
    <source>
        <strain evidence="4">h7</strain>
    </source>
</reference>
<reference evidence="4" key="2">
    <citation type="submission" date="2015-01" db="EMBL/GenBank/DDBJ databases">
        <title>Evolutionary Origins and Diversification of the Mycorrhizal Mutualists.</title>
        <authorList>
            <consortium name="DOE Joint Genome Institute"/>
            <consortium name="Mycorrhizal Genomics Consortium"/>
            <person name="Kohler A."/>
            <person name="Kuo A."/>
            <person name="Nagy L.G."/>
            <person name="Floudas D."/>
            <person name="Copeland A."/>
            <person name="Barry K.W."/>
            <person name="Cichocki N."/>
            <person name="Veneault-Fourrey C."/>
            <person name="LaButti K."/>
            <person name="Lindquist E.A."/>
            <person name="Lipzen A."/>
            <person name="Lundell T."/>
            <person name="Morin E."/>
            <person name="Murat C."/>
            <person name="Riley R."/>
            <person name="Ohm R."/>
            <person name="Sun H."/>
            <person name="Tunlid A."/>
            <person name="Henrissat B."/>
            <person name="Grigoriev I.V."/>
            <person name="Hibbett D.S."/>
            <person name="Martin F."/>
        </authorList>
    </citation>
    <scope>NUCLEOTIDE SEQUENCE [LARGE SCALE GENOMIC DNA]</scope>
    <source>
        <strain evidence="4">h7</strain>
    </source>
</reference>
<protein>
    <recommendedName>
        <fullName evidence="2">PH domain-containing protein</fullName>
    </recommendedName>
</protein>
<feature type="compositionally biased region" description="Low complexity" evidence="1">
    <location>
        <begin position="933"/>
        <end position="944"/>
    </location>
</feature>
<feature type="compositionally biased region" description="Basic and acidic residues" evidence="1">
    <location>
        <begin position="550"/>
        <end position="560"/>
    </location>
</feature>
<feature type="region of interest" description="Disordered" evidence="1">
    <location>
        <begin position="1"/>
        <end position="132"/>
    </location>
</feature>
<feature type="compositionally biased region" description="Basic and acidic residues" evidence="1">
    <location>
        <begin position="101"/>
        <end position="111"/>
    </location>
</feature>
<evidence type="ECO:0000259" key="2">
    <source>
        <dbReference type="PROSITE" id="PS50003"/>
    </source>
</evidence>
<feature type="compositionally biased region" description="Pro residues" evidence="1">
    <location>
        <begin position="962"/>
        <end position="992"/>
    </location>
</feature>
<dbReference type="SUPFAM" id="SSF50729">
    <property type="entry name" value="PH domain-like"/>
    <property type="match status" value="1"/>
</dbReference>
<feature type="compositionally biased region" description="Pro residues" evidence="1">
    <location>
        <begin position="856"/>
        <end position="871"/>
    </location>
</feature>
<dbReference type="AlphaFoldDB" id="A0A0C3C368"/>
<feature type="compositionally biased region" description="Polar residues" evidence="1">
    <location>
        <begin position="699"/>
        <end position="708"/>
    </location>
</feature>
<feature type="domain" description="PH" evidence="2">
    <location>
        <begin position="310"/>
        <end position="435"/>
    </location>
</feature>
<feature type="compositionally biased region" description="Low complexity" evidence="1">
    <location>
        <begin position="535"/>
        <end position="549"/>
    </location>
</feature>
<dbReference type="OrthoDB" id="3256387at2759"/>
<feature type="compositionally biased region" description="Low complexity" evidence="1">
    <location>
        <begin position="732"/>
        <end position="747"/>
    </location>
</feature>
<organism evidence="3 4">
    <name type="scientific">Hebeloma cylindrosporum</name>
    <dbReference type="NCBI Taxonomy" id="76867"/>
    <lineage>
        <taxon>Eukaryota</taxon>
        <taxon>Fungi</taxon>
        <taxon>Dikarya</taxon>
        <taxon>Basidiomycota</taxon>
        <taxon>Agaricomycotina</taxon>
        <taxon>Agaricomycetes</taxon>
        <taxon>Agaricomycetidae</taxon>
        <taxon>Agaricales</taxon>
        <taxon>Agaricineae</taxon>
        <taxon>Hymenogastraceae</taxon>
        <taxon>Hebeloma</taxon>
    </lineage>
</organism>
<dbReference type="Proteomes" id="UP000053424">
    <property type="component" value="Unassembled WGS sequence"/>
</dbReference>
<feature type="compositionally biased region" description="Basic and acidic residues" evidence="1">
    <location>
        <begin position="1145"/>
        <end position="1161"/>
    </location>
</feature>
<feature type="compositionally biased region" description="Basic and acidic residues" evidence="1">
    <location>
        <begin position="71"/>
        <end position="82"/>
    </location>
</feature>
<feature type="region of interest" description="Disordered" evidence="1">
    <location>
        <begin position="1063"/>
        <end position="1193"/>
    </location>
</feature>
<gene>
    <name evidence="3" type="ORF">M413DRAFT_444182</name>
</gene>
<dbReference type="HOGENOM" id="CLU_004467_0_0_1"/>
<feature type="compositionally biased region" description="Polar residues" evidence="1">
    <location>
        <begin position="45"/>
        <end position="65"/>
    </location>
</feature>
<dbReference type="InterPro" id="IPR001849">
    <property type="entry name" value="PH_domain"/>
</dbReference>
<feature type="compositionally biased region" description="Low complexity" evidence="1">
    <location>
        <begin position="678"/>
        <end position="687"/>
    </location>
</feature>
<feature type="compositionally biased region" description="Polar residues" evidence="1">
    <location>
        <begin position="24"/>
        <end position="37"/>
    </location>
</feature>
<feature type="compositionally biased region" description="Polar residues" evidence="1">
    <location>
        <begin position="717"/>
        <end position="730"/>
    </location>
</feature>
<feature type="compositionally biased region" description="Low complexity" evidence="1">
    <location>
        <begin position="1166"/>
        <end position="1177"/>
    </location>
</feature>
<feature type="region of interest" description="Disordered" evidence="1">
    <location>
        <begin position="201"/>
        <end position="285"/>
    </location>
</feature>
<dbReference type="Gene3D" id="2.30.29.30">
    <property type="entry name" value="Pleckstrin-homology domain (PH domain)/Phosphotyrosine-binding domain (PTB)"/>
    <property type="match status" value="1"/>
</dbReference>
<accession>A0A0C3C368</accession>
<feature type="compositionally biased region" description="Low complexity" evidence="1">
    <location>
        <begin position="504"/>
        <end position="518"/>
    </location>
</feature>
<evidence type="ECO:0000313" key="4">
    <source>
        <dbReference type="Proteomes" id="UP000053424"/>
    </source>
</evidence>
<feature type="compositionally biased region" description="Pro residues" evidence="1">
    <location>
        <begin position="909"/>
        <end position="919"/>
    </location>
</feature>
<feature type="compositionally biased region" description="Polar residues" evidence="1">
    <location>
        <begin position="655"/>
        <end position="666"/>
    </location>
</feature>
<dbReference type="EMBL" id="KN831776">
    <property type="protein sequence ID" value="KIM43350.1"/>
    <property type="molecule type" value="Genomic_DNA"/>
</dbReference>
<dbReference type="STRING" id="686832.A0A0C3C368"/>
<sequence length="1204" mass="129547">MIHELEKEDAGKDDELITRLPHSPASTATSFLRTTSPALFPRRLGSSQDVPQTQRRMKFTNNLDSPPSPAPEKRSRSHEKGNEPLGGGGLNNSVDNTSNSGREHHVPDHNRTSSYSTQNATRPSTADGHLNGRSKFRGSLLVAASDALGFKFGRRRPSIRQPATQVILPDVIEISASRADEEVEERNRLREMAAQAIGLGPFMVSPGNQVRDDSATDEDEDQPPVFDRTEARRLGLARNSESAPNIGGSSLSISIPTQQRQQRPNGGRFRSGSMLAHSPSNSMTIAPIPPYPSTVSSLTSFRQSSGVYPKYYPPSSLRIFALSKNWKSRFLILSSPATLVTRNQGPAVSYLHLFKSSSSDDKELERLEINEDSVVFLSEEEVGGRRHVIKVGGVDVGAMKKEYTHEEGGHTMWLLQISEPADAQRWITNIKNAIFGQRTVRAGLIPAHTLGNNEPRGDMDVMLSIRAQGLVTSAPAVPSSTSRSRDTMSPVSFTQTDSNPNDASSTSSHSGRSHSTVSKPTSPTSAVSALKGLFANSGRPRSASRAASIDSERGQDKETGEDSFTSMGSNLLSMLRSNTPDTQSIITIPSKRANLPLSGPVSPLDRRIDRKILSERQPSQWANAEPTQLMNKDRPTKTFSIGALSLQPPPRKRWTSTGPTTASSHHSTGARTDDSSRRTSLSMSVASAERSETEPVGSPQLSNFQFGTPEQRPRAPSLQSVSTYGSNENGVSLERSSSSTKRSSGTRSARRWSRQGILPIRLTPPSIPPPAIPTTQTQGGSGSSTERAASPMSSQSSQKSVVSSLPTFSKRASGSSAHSTSSFGTSHSQQASPSTSSNINPVPVITRAPASHRTSMPPPRPAPTSALPPAPTDSNQDVLKPLEPITASSKASFRTSVNHRTFRLSMGAPKPPPSTTLPPRPDEVEHKSHRRSSSGSGSNSVTHSTKLETIPASPIPTNKPINPFPPPAGPLPPPPPPPSASPPPTQAQPPPKRSSSIKQRLRILSAPALASGNQPQLKLHISRPLTTNIVTSQQLSTISPPATPIAEKITMFQNDPSFLQMYTPVLPSLPPPQSLLPHPSAPQEIAEVTSLSPPPRRGSKQLLETDTDTPQSVLGRAEPLSRLPTVEEPGPRHLSLSRPGSIRSHHSEHYEGDWDSPKDENPPEELPSFLEPLEKSPVTPIDIEPHHLSLSQPGSVVSLGIVTM</sequence>
<proteinExistence type="predicted"/>
<dbReference type="PROSITE" id="PS50003">
    <property type="entry name" value="PH_DOMAIN"/>
    <property type="match status" value="1"/>
</dbReference>
<name>A0A0C3C368_HEBCY</name>
<feature type="compositionally biased region" description="Polar residues" evidence="1">
    <location>
        <begin position="886"/>
        <end position="899"/>
    </location>
</feature>
<feature type="compositionally biased region" description="Polar residues" evidence="1">
    <location>
        <begin position="112"/>
        <end position="124"/>
    </location>
</feature>
<feature type="compositionally biased region" description="Polar residues" evidence="1">
    <location>
        <begin position="239"/>
        <end position="264"/>
    </location>
</feature>
<feature type="region of interest" description="Disordered" evidence="1">
    <location>
        <begin position="472"/>
        <end position="567"/>
    </location>
</feature>
<feature type="compositionally biased region" description="Polar residues" evidence="1">
    <location>
        <begin position="478"/>
        <end position="503"/>
    </location>
</feature>
<evidence type="ECO:0000256" key="1">
    <source>
        <dbReference type="SAM" id="MobiDB-lite"/>
    </source>
</evidence>
<evidence type="ECO:0000313" key="3">
    <source>
        <dbReference type="EMBL" id="KIM43350.1"/>
    </source>
</evidence>
<feature type="region of interest" description="Disordered" evidence="1">
    <location>
        <begin position="640"/>
        <end position="999"/>
    </location>
</feature>
<dbReference type="InterPro" id="IPR011993">
    <property type="entry name" value="PH-like_dom_sf"/>
</dbReference>